<evidence type="ECO:0000256" key="7">
    <source>
        <dbReference type="ARBA" id="ARBA00047984"/>
    </source>
</evidence>
<dbReference type="Pfam" id="PF07717">
    <property type="entry name" value="OB_NTP_bind"/>
    <property type="match status" value="1"/>
</dbReference>
<dbReference type="InterPro" id="IPR014001">
    <property type="entry name" value="Helicase_ATP-bd"/>
</dbReference>
<dbReference type="EMBL" id="QTUC01000001">
    <property type="protein sequence ID" value="REF37869.1"/>
    <property type="molecule type" value="Genomic_DNA"/>
</dbReference>
<dbReference type="EC" id="3.6.4.13" evidence="2"/>
<keyword evidence="4" id="KW-0378">Hydrolase</keyword>
<evidence type="ECO:0000256" key="5">
    <source>
        <dbReference type="ARBA" id="ARBA00022806"/>
    </source>
</evidence>
<comment type="similarity">
    <text evidence="1">Belongs to the DEAD box helicase family. DEAH subfamily.</text>
</comment>
<evidence type="ECO:0000256" key="3">
    <source>
        <dbReference type="ARBA" id="ARBA00022741"/>
    </source>
</evidence>
<gene>
    <name evidence="10" type="ORF">DFJ64_3330</name>
</gene>
<evidence type="ECO:0000256" key="4">
    <source>
        <dbReference type="ARBA" id="ARBA00022801"/>
    </source>
</evidence>
<dbReference type="PROSITE" id="PS51194">
    <property type="entry name" value="HELICASE_CTER"/>
    <property type="match status" value="1"/>
</dbReference>
<dbReference type="InterPro" id="IPR003593">
    <property type="entry name" value="AAA+_ATPase"/>
</dbReference>
<protein>
    <recommendedName>
        <fullName evidence="2">RNA helicase</fullName>
        <ecNumber evidence="2">3.6.4.13</ecNumber>
    </recommendedName>
</protein>
<dbReference type="PANTHER" id="PTHR18934">
    <property type="entry name" value="ATP-DEPENDENT RNA HELICASE"/>
    <property type="match status" value="1"/>
</dbReference>
<evidence type="ECO:0000256" key="1">
    <source>
        <dbReference type="ARBA" id="ARBA00008792"/>
    </source>
</evidence>
<dbReference type="GO" id="GO:0003723">
    <property type="term" value="F:RNA binding"/>
    <property type="evidence" value="ECO:0007669"/>
    <property type="project" value="TreeGrafter"/>
</dbReference>
<dbReference type="FunFam" id="3.40.50.300:FF:000439">
    <property type="entry name" value="ATP-dependent RNA helicase HrpA"/>
    <property type="match status" value="1"/>
</dbReference>
<dbReference type="SMART" id="SM00847">
    <property type="entry name" value="HA2"/>
    <property type="match status" value="1"/>
</dbReference>
<dbReference type="SMART" id="SM00487">
    <property type="entry name" value="DEXDc"/>
    <property type="match status" value="1"/>
</dbReference>
<dbReference type="PANTHER" id="PTHR18934:SF99">
    <property type="entry name" value="ATP-DEPENDENT RNA HELICASE DHX37-RELATED"/>
    <property type="match status" value="1"/>
</dbReference>
<keyword evidence="11" id="KW-1185">Reference proteome</keyword>
<proteinExistence type="inferred from homology"/>
<dbReference type="InterPro" id="IPR027417">
    <property type="entry name" value="P-loop_NTPase"/>
</dbReference>
<dbReference type="Pfam" id="PF00271">
    <property type="entry name" value="Helicase_C"/>
    <property type="match status" value="1"/>
</dbReference>
<dbReference type="GO" id="GO:0003724">
    <property type="term" value="F:RNA helicase activity"/>
    <property type="evidence" value="ECO:0007669"/>
    <property type="project" value="UniProtKB-EC"/>
</dbReference>
<evidence type="ECO:0000313" key="11">
    <source>
        <dbReference type="Proteomes" id="UP000256485"/>
    </source>
</evidence>
<dbReference type="Pfam" id="PF04408">
    <property type="entry name" value="WHD_HA2"/>
    <property type="match status" value="1"/>
</dbReference>
<dbReference type="InterPro" id="IPR010222">
    <property type="entry name" value="RNA_helicase_HrpA"/>
</dbReference>
<name>A0A3D9V8R7_THECX</name>
<accession>A0A3D9V8R7</accession>
<dbReference type="NCBIfam" id="TIGR01967">
    <property type="entry name" value="DEAH_box_HrpA"/>
    <property type="match status" value="1"/>
</dbReference>
<evidence type="ECO:0000256" key="2">
    <source>
        <dbReference type="ARBA" id="ARBA00012552"/>
    </source>
</evidence>
<dbReference type="NCBIfam" id="NF008348">
    <property type="entry name" value="PRK11131.1"/>
    <property type="match status" value="1"/>
</dbReference>
<comment type="caution">
    <text evidence="10">The sequence shown here is derived from an EMBL/GenBank/DDBJ whole genome shotgun (WGS) entry which is preliminary data.</text>
</comment>
<dbReference type="SMART" id="SM00382">
    <property type="entry name" value="AAA"/>
    <property type="match status" value="1"/>
</dbReference>
<dbReference type="SMART" id="SM00490">
    <property type="entry name" value="HELICc"/>
    <property type="match status" value="1"/>
</dbReference>
<dbReference type="CDD" id="cd18791">
    <property type="entry name" value="SF2_C_RHA"/>
    <property type="match status" value="1"/>
</dbReference>
<organism evidence="10 11">
    <name type="scientific">Thermasporomyces composti</name>
    <dbReference type="NCBI Taxonomy" id="696763"/>
    <lineage>
        <taxon>Bacteria</taxon>
        <taxon>Bacillati</taxon>
        <taxon>Actinomycetota</taxon>
        <taxon>Actinomycetes</taxon>
        <taxon>Propionibacteriales</taxon>
        <taxon>Nocardioidaceae</taxon>
        <taxon>Thermasporomyces</taxon>
    </lineage>
</organism>
<dbReference type="GO" id="GO:0016787">
    <property type="term" value="F:hydrolase activity"/>
    <property type="evidence" value="ECO:0007669"/>
    <property type="project" value="UniProtKB-KW"/>
</dbReference>
<comment type="catalytic activity">
    <reaction evidence="7">
        <text>ATP + H2O = ADP + phosphate + H(+)</text>
        <dbReference type="Rhea" id="RHEA:13065"/>
        <dbReference type="ChEBI" id="CHEBI:15377"/>
        <dbReference type="ChEBI" id="CHEBI:15378"/>
        <dbReference type="ChEBI" id="CHEBI:30616"/>
        <dbReference type="ChEBI" id="CHEBI:43474"/>
        <dbReference type="ChEBI" id="CHEBI:456216"/>
        <dbReference type="EC" id="3.6.4.13"/>
    </reaction>
</comment>
<keyword evidence="3" id="KW-0547">Nucleotide-binding</keyword>
<dbReference type="Proteomes" id="UP000256485">
    <property type="component" value="Unassembled WGS sequence"/>
</dbReference>
<dbReference type="InterPro" id="IPR007502">
    <property type="entry name" value="Helicase-assoc_dom"/>
</dbReference>
<feature type="domain" description="Helicase C-terminal" evidence="9">
    <location>
        <begin position="303"/>
        <end position="470"/>
    </location>
</feature>
<evidence type="ECO:0000259" key="8">
    <source>
        <dbReference type="PROSITE" id="PS51192"/>
    </source>
</evidence>
<keyword evidence="6" id="KW-0067">ATP-binding</keyword>
<dbReference type="Gene3D" id="1.20.120.1080">
    <property type="match status" value="1"/>
</dbReference>
<dbReference type="InterPro" id="IPR011709">
    <property type="entry name" value="DEAD-box_helicase_OB_fold"/>
</dbReference>
<dbReference type="InterPro" id="IPR024590">
    <property type="entry name" value="HrpA_C"/>
</dbReference>
<evidence type="ECO:0000256" key="6">
    <source>
        <dbReference type="ARBA" id="ARBA00022840"/>
    </source>
</evidence>
<feature type="domain" description="Helicase ATP-binding" evidence="8">
    <location>
        <begin position="99"/>
        <end position="279"/>
    </location>
</feature>
<evidence type="ECO:0000259" key="9">
    <source>
        <dbReference type="PROSITE" id="PS51194"/>
    </source>
</evidence>
<dbReference type="FunFam" id="1.20.120.1080:FF:000005">
    <property type="entry name" value="ATP-dependent helicase HrpA"/>
    <property type="match status" value="1"/>
</dbReference>
<keyword evidence="5 10" id="KW-0347">Helicase</keyword>
<dbReference type="PROSITE" id="PS51192">
    <property type="entry name" value="HELICASE_ATP_BIND_1"/>
    <property type="match status" value="1"/>
</dbReference>
<evidence type="ECO:0000313" key="10">
    <source>
        <dbReference type="EMBL" id="REF37869.1"/>
    </source>
</evidence>
<dbReference type="Gene3D" id="3.40.50.300">
    <property type="entry name" value="P-loop containing nucleotide triphosphate hydrolases"/>
    <property type="match status" value="2"/>
</dbReference>
<dbReference type="InterPro" id="IPR001650">
    <property type="entry name" value="Helicase_C-like"/>
</dbReference>
<dbReference type="Pfam" id="PF21010">
    <property type="entry name" value="HA2_C"/>
    <property type="match status" value="1"/>
</dbReference>
<reference evidence="10 11" key="1">
    <citation type="submission" date="2018-08" db="EMBL/GenBank/DDBJ databases">
        <title>Sequencing the genomes of 1000 actinobacteria strains.</title>
        <authorList>
            <person name="Klenk H.-P."/>
        </authorList>
    </citation>
    <scope>NUCLEOTIDE SEQUENCE [LARGE SCALE GENOMIC DNA]</scope>
    <source>
        <strain evidence="10 11">DSM 22891</strain>
    </source>
</reference>
<dbReference type="GO" id="GO:0005524">
    <property type="term" value="F:ATP binding"/>
    <property type="evidence" value="ECO:0007669"/>
    <property type="project" value="UniProtKB-KW"/>
</dbReference>
<dbReference type="Pfam" id="PF11898">
    <property type="entry name" value="DUF3418"/>
    <property type="match status" value="1"/>
</dbReference>
<dbReference type="SUPFAM" id="SSF52540">
    <property type="entry name" value="P-loop containing nucleoside triphosphate hydrolases"/>
    <property type="match status" value="1"/>
</dbReference>
<dbReference type="InterPro" id="IPR048333">
    <property type="entry name" value="HA2_WH"/>
</dbReference>
<dbReference type="FunFam" id="3.40.50.300:FF:000575">
    <property type="entry name" value="ATP-dependent helicase hrpA"/>
    <property type="match status" value="1"/>
</dbReference>
<sequence>MGGFPWWGLPILAFRMSAPSSLTHLRSRLTDLTLRDEHRLRRRLDGLRKLPPARRQVVVEEIAAEIAAAEERVARRRAALPAVSYPPELPVSQKKDDILAAIRDHQVVIVAGETGSGKTTQLPKICLELGRGVRGLIGHTQPRRIAARTVAERIAAELAATAAEADGHPSPPSSAGGLAHPAVGWKVRFTDRVSEDTFVKLMTDGILLAEIQGDRLLRQYDTLIIDEAHERSLNIDFLLGYLKQLLPKRPDLKLIVTSATIDPERFSRHFGGAPVIEVSGRTYPVEVRYRPVADAEDRDQIQAICDAVDELVAEGPGDILVFLSGEREIRDTADALARQGLRDTEILPLYARLSAADQHRVFQPHRGRRIVLATNVAETSLTVPGIKYVIDPGTARISRYSHRLKVQRLPIEPISQASANQRKGRCGRTSDGICIRLYSEEDFHSRPEFTDPEILRTNLAAVILAMTAAGLGDVATFPFIDPPDSRNIKAGIQLLEELGALEPTSGDLRRRLTPLGRKLAQIPLDPRLGRMVLEADRNGCAREVLIIAAALSIQDPRERPVDKEQAAAEKHARFADPDSDFLTYLNLWNYLQAKQKELSSNQFRKLCRAEFLNYLRVREWQDIEAQLRQVARSIGVRLNSVPADPERIHMSLLAGLLSHIGHKDERRNDQAGRGRRQQEYVGARGARFAIWPGSALAKKQPAWVMAAELVETSRLWGRVVAKIEPAWAESLGGHLLKRSYSEPHWSAKQAAVLAYEKVTLYGVPLVARRLVNYGRIDPELSRELFIRHALVEGDWETHHEFFHRNRQLLAEVEELEHRARRRDIVVDDETLFAFYDERIPPEVVSGAHFDSWWKKARRTDPDLLTFTPSMLVNESAGDVDESDYPDHWVLDGVRLRLSYQFEPGTDADGVTVHVPLAVLNQLRPDPFEWQVPGLREELVTALIRALPKQIRRHFVPAPDYARAVLERVSPGTEPLLPALERELRQLTGVSVPREAWQLERLPAHLRVTFRVVDEKGRTLAEAKDLAALRQRLKGKLARTLSRAAGGLEQEGLRTFPPGGLPRTFTRRRGPHLVQGYPALADAGDSVAVRVFETEVEQEASMWQGTRRLLLLHLPSPAKYVLERQSHQAKLVLSRSPHGSASALFDDCLACAVDKLMADAGGPAWDEEGFGKLLDAVRADLADTLLDTVNKVADILAVAQDIERRLGGTSNPVLLPALTDVKEQLTELVYPGFVTATGWEKLADLSRYLRAIQRRLDKLPQDPYRDRERMLKVQQMRQLYEEVRRRLPPERRSSPELRRIRWMIEELRVSYFAQVLGTPTPVSDKRIRKALEELAA</sequence>